<evidence type="ECO:0000256" key="2">
    <source>
        <dbReference type="ARBA" id="ARBA00022857"/>
    </source>
</evidence>
<dbReference type="eggNOG" id="KOG2777">
    <property type="taxonomic scope" value="Eukaryota"/>
</dbReference>
<dbReference type="CDD" id="cd19136">
    <property type="entry name" value="AKR_DrGR-like"/>
    <property type="match status" value="1"/>
</dbReference>
<comment type="similarity">
    <text evidence="1">Belongs to the aldo/keto reductase family.</text>
</comment>
<evidence type="ECO:0000256" key="3">
    <source>
        <dbReference type="ARBA" id="ARBA00023002"/>
    </source>
</evidence>
<accession>A0A139WKA0</accession>
<dbReference type="Pfam" id="PF02137">
    <property type="entry name" value="A_deamin"/>
    <property type="match status" value="1"/>
</dbReference>
<organism evidence="5 6">
    <name type="scientific">Tribolium castaneum</name>
    <name type="common">Red flour beetle</name>
    <dbReference type="NCBI Taxonomy" id="7070"/>
    <lineage>
        <taxon>Eukaryota</taxon>
        <taxon>Metazoa</taxon>
        <taxon>Ecdysozoa</taxon>
        <taxon>Arthropoda</taxon>
        <taxon>Hexapoda</taxon>
        <taxon>Insecta</taxon>
        <taxon>Pterygota</taxon>
        <taxon>Neoptera</taxon>
        <taxon>Endopterygota</taxon>
        <taxon>Coleoptera</taxon>
        <taxon>Polyphaga</taxon>
        <taxon>Cucujiformia</taxon>
        <taxon>Tenebrionidae</taxon>
        <taxon>Tenebrionidae incertae sedis</taxon>
        <taxon>Tribolium</taxon>
    </lineage>
</organism>
<gene>
    <name evidence="5" type="primary">AUGUSTUS-3.0.2_32573</name>
    <name evidence="5" type="ORF">TcasGA2_TC032573</name>
</gene>
<sequence>MSSQNLDFHNKIAKLCIEHFDSLPKTGKPKENEWTILSCIVLEDSEKYEVVALGTGTKCIGQDKMSRDGDILNDSHAEVICRRAFLRFIYDSILSQHTFLYEPEKQIFTFKPNIKFHFFSTHVPCGDAAIFAIQNVEDFGDLIQVSVQNSLKRTAEECDSDSGSETKRIKLTDNIFRTGAKCLKTDVKQDLKLQGSEYHVTGVVRTKPGRGSPTLSVSCSDKLAKWCHLGLQGALLGFLLNKPIYFSSFTIAGGTPFNEEAMRRALFDRLGTPLLEEPYHRSDVTLGQADVKFLFEKFGNKNPCPSSIIWSKGSTQCEVAIDGRRQGVTKKHLKTVGALKICKLKLFETLVKIVDQFKIKIENVDDLSKLTYQEAKLCAKDYGRAWTSLKNYFNTKSLHKKMDCKSLKVQLPSGKYMPLIGFGTFQIRGRNLIRDVLNHALAAGYRQIDTAAVYGNEQDIGIALKELLPKYKLTREDIFITSKLSPSDQGDKALQALKTSIQNLDCTYLDLYLIHWPGAHGIPGSHPNNPKLRAASWSSLSQGVQQGLVRDIGVSNYTTRHLTELLATNPSVKPAVNQVEWHPHCHQSDLKEFCKKEGILLQAYSSLGGSNNPNLISDPIVCEIAKKLNKSPAQVLLRWALQQDIGIIPKARSKEHIEANIDLNFAIPQEDMSRLSNIKTQEKYAWDPKTIQ</sequence>
<feature type="domain" description="A to I editase" evidence="4">
    <location>
        <begin position="52"/>
        <end position="398"/>
    </location>
</feature>
<protein>
    <submittedName>
        <fullName evidence="5">tRNA-specific adenosine deaminase 1-like Protein</fullName>
    </submittedName>
</protein>
<evidence type="ECO:0000313" key="6">
    <source>
        <dbReference type="Proteomes" id="UP000007266"/>
    </source>
</evidence>
<keyword evidence="6" id="KW-1185">Reference proteome</keyword>
<dbReference type="PANTHER" id="PTHR43827:SF3">
    <property type="entry name" value="NADP-DEPENDENT OXIDOREDUCTASE DOMAIN-CONTAINING PROTEIN"/>
    <property type="match status" value="1"/>
</dbReference>
<dbReference type="InterPro" id="IPR020471">
    <property type="entry name" value="AKR"/>
</dbReference>
<dbReference type="PROSITE" id="PS00062">
    <property type="entry name" value="ALDOKETO_REDUCTASE_2"/>
    <property type="match status" value="1"/>
</dbReference>
<name>A0A139WKA0_TRICA</name>
<dbReference type="GO" id="GO:0016616">
    <property type="term" value="F:oxidoreductase activity, acting on the CH-OH group of donors, NAD or NADP as acceptor"/>
    <property type="evidence" value="ECO:0007669"/>
    <property type="project" value="UniProtKB-ARBA"/>
</dbReference>
<evidence type="ECO:0000313" key="5">
    <source>
        <dbReference type="EMBL" id="KYB28362.1"/>
    </source>
</evidence>
<dbReference type="PROSITE" id="PS50141">
    <property type="entry name" value="A_DEAMIN_EDITASE"/>
    <property type="match status" value="1"/>
</dbReference>
<dbReference type="SUPFAM" id="SSF51430">
    <property type="entry name" value="NAD(P)-linked oxidoreductase"/>
    <property type="match status" value="1"/>
</dbReference>
<dbReference type="InterPro" id="IPR036812">
    <property type="entry name" value="NAD(P)_OxRdtase_dom_sf"/>
</dbReference>
<dbReference type="Proteomes" id="UP000007266">
    <property type="component" value="Linkage group 3"/>
</dbReference>
<dbReference type="InterPro" id="IPR023210">
    <property type="entry name" value="NADP_OxRdtase_dom"/>
</dbReference>
<evidence type="ECO:0000259" key="4">
    <source>
        <dbReference type="PROSITE" id="PS50141"/>
    </source>
</evidence>
<dbReference type="GO" id="GO:0004000">
    <property type="term" value="F:adenosine deaminase activity"/>
    <property type="evidence" value="ECO:0007669"/>
    <property type="project" value="InterPro"/>
</dbReference>
<dbReference type="PANTHER" id="PTHR43827">
    <property type="entry name" value="2,5-DIKETO-D-GLUCONIC ACID REDUCTASE"/>
    <property type="match status" value="1"/>
</dbReference>
<dbReference type="AlphaFoldDB" id="A0A139WKA0"/>
<keyword evidence="3" id="KW-0560">Oxidoreductase</keyword>
<dbReference type="InterPro" id="IPR018170">
    <property type="entry name" value="Aldo/ket_reductase_CS"/>
</dbReference>
<dbReference type="InParanoid" id="A0A139WKA0"/>
<proteinExistence type="inferred from homology"/>
<dbReference type="FunCoup" id="A0A139WKA0">
    <property type="interactions" value="1357"/>
</dbReference>
<dbReference type="FunFam" id="3.20.20.100:FF:000002">
    <property type="entry name" value="2,5-diketo-D-gluconic acid reductase A"/>
    <property type="match status" value="1"/>
</dbReference>
<keyword evidence="2" id="KW-0521">NADP</keyword>
<dbReference type="EMBL" id="KQ971328">
    <property type="protein sequence ID" value="KYB28362.1"/>
    <property type="molecule type" value="Genomic_DNA"/>
</dbReference>
<dbReference type="GO" id="GO:0003723">
    <property type="term" value="F:RNA binding"/>
    <property type="evidence" value="ECO:0007669"/>
    <property type="project" value="InterPro"/>
</dbReference>
<reference evidence="5 6" key="2">
    <citation type="journal article" date="2010" name="Nucleic Acids Res.">
        <title>BeetleBase in 2010: revisions to provide comprehensive genomic information for Tribolium castaneum.</title>
        <authorList>
            <person name="Kim H.S."/>
            <person name="Murphy T."/>
            <person name="Xia J."/>
            <person name="Caragea D."/>
            <person name="Park Y."/>
            <person name="Beeman R.W."/>
            <person name="Lorenzen M.D."/>
            <person name="Butcher S."/>
            <person name="Manak J.R."/>
            <person name="Brown S.J."/>
        </authorList>
    </citation>
    <scope>GENOME REANNOTATION</scope>
    <source>
        <strain evidence="5 6">Georgia GA2</strain>
    </source>
</reference>
<dbReference type="GO" id="GO:0006396">
    <property type="term" value="P:RNA processing"/>
    <property type="evidence" value="ECO:0007669"/>
    <property type="project" value="InterPro"/>
</dbReference>
<dbReference type="Gene3D" id="3.20.20.100">
    <property type="entry name" value="NADP-dependent oxidoreductase domain"/>
    <property type="match status" value="1"/>
</dbReference>
<dbReference type="InterPro" id="IPR002466">
    <property type="entry name" value="A_deamin"/>
</dbReference>
<evidence type="ECO:0000256" key="1">
    <source>
        <dbReference type="ARBA" id="ARBA00007905"/>
    </source>
</evidence>
<reference evidence="5 6" key="1">
    <citation type="journal article" date="2008" name="Nature">
        <title>The genome of the model beetle and pest Tribolium castaneum.</title>
        <authorList>
            <consortium name="Tribolium Genome Sequencing Consortium"/>
            <person name="Richards S."/>
            <person name="Gibbs R.A."/>
            <person name="Weinstock G.M."/>
            <person name="Brown S.J."/>
            <person name="Denell R."/>
            <person name="Beeman R.W."/>
            <person name="Gibbs R."/>
            <person name="Beeman R.W."/>
            <person name="Brown S.J."/>
            <person name="Bucher G."/>
            <person name="Friedrich M."/>
            <person name="Grimmelikhuijzen C.J."/>
            <person name="Klingler M."/>
            <person name="Lorenzen M."/>
            <person name="Richards S."/>
            <person name="Roth S."/>
            <person name="Schroder R."/>
            <person name="Tautz D."/>
            <person name="Zdobnov E.M."/>
            <person name="Muzny D."/>
            <person name="Gibbs R.A."/>
            <person name="Weinstock G.M."/>
            <person name="Attaway T."/>
            <person name="Bell S."/>
            <person name="Buhay C.J."/>
            <person name="Chandrabose M.N."/>
            <person name="Chavez D."/>
            <person name="Clerk-Blankenburg K.P."/>
            <person name="Cree A."/>
            <person name="Dao M."/>
            <person name="Davis C."/>
            <person name="Chacko J."/>
            <person name="Dinh H."/>
            <person name="Dugan-Rocha S."/>
            <person name="Fowler G."/>
            <person name="Garner T.T."/>
            <person name="Garnes J."/>
            <person name="Gnirke A."/>
            <person name="Hawes A."/>
            <person name="Hernandez J."/>
            <person name="Hines S."/>
            <person name="Holder M."/>
            <person name="Hume J."/>
            <person name="Jhangiani S.N."/>
            <person name="Joshi V."/>
            <person name="Khan Z.M."/>
            <person name="Jackson L."/>
            <person name="Kovar C."/>
            <person name="Kowis A."/>
            <person name="Lee S."/>
            <person name="Lewis L.R."/>
            <person name="Margolis J."/>
            <person name="Morgan M."/>
            <person name="Nazareth L.V."/>
            <person name="Nguyen N."/>
            <person name="Okwuonu G."/>
            <person name="Parker D."/>
            <person name="Richards S."/>
            <person name="Ruiz S.J."/>
            <person name="Santibanez J."/>
            <person name="Savard J."/>
            <person name="Scherer S.E."/>
            <person name="Schneider B."/>
            <person name="Sodergren E."/>
            <person name="Tautz D."/>
            <person name="Vattahil S."/>
            <person name="Villasana D."/>
            <person name="White C.S."/>
            <person name="Wright R."/>
            <person name="Park Y."/>
            <person name="Beeman R.W."/>
            <person name="Lord J."/>
            <person name="Oppert B."/>
            <person name="Lorenzen M."/>
            <person name="Brown S."/>
            <person name="Wang L."/>
            <person name="Savard J."/>
            <person name="Tautz D."/>
            <person name="Richards S."/>
            <person name="Weinstock G."/>
            <person name="Gibbs R.A."/>
            <person name="Liu Y."/>
            <person name="Worley K."/>
            <person name="Weinstock G."/>
            <person name="Elsik C.G."/>
            <person name="Reese J.T."/>
            <person name="Elhaik E."/>
            <person name="Landan G."/>
            <person name="Graur D."/>
            <person name="Arensburger P."/>
            <person name="Atkinson P."/>
            <person name="Beeman R.W."/>
            <person name="Beidler J."/>
            <person name="Brown S.J."/>
            <person name="Demuth J.P."/>
            <person name="Drury D.W."/>
            <person name="Du Y.Z."/>
            <person name="Fujiwara H."/>
            <person name="Lorenzen M."/>
            <person name="Maselli V."/>
            <person name="Osanai M."/>
            <person name="Park Y."/>
            <person name="Robertson H.M."/>
            <person name="Tu Z."/>
            <person name="Wang J.J."/>
            <person name="Wang S."/>
            <person name="Richards S."/>
            <person name="Song H."/>
            <person name="Zhang L."/>
            <person name="Sodergren E."/>
            <person name="Werner D."/>
            <person name="Stanke M."/>
            <person name="Morgenstern B."/>
            <person name="Solovyev V."/>
            <person name="Kosarev P."/>
            <person name="Brown G."/>
            <person name="Chen H.C."/>
            <person name="Ermolaeva O."/>
            <person name="Hlavina W."/>
            <person name="Kapustin Y."/>
            <person name="Kiryutin B."/>
            <person name="Kitts P."/>
            <person name="Maglott D."/>
            <person name="Pruitt K."/>
            <person name="Sapojnikov V."/>
            <person name="Souvorov A."/>
            <person name="Mackey A.J."/>
            <person name="Waterhouse R.M."/>
            <person name="Wyder S."/>
            <person name="Zdobnov E.M."/>
            <person name="Zdobnov E.M."/>
            <person name="Wyder S."/>
            <person name="Kriventseva E.V."/>
            <person name="Kadowaki T."/>
            <person name="Bork P."/>
            <person name="Aranda M."/>
            <person name="Bao R."/>
            <person name="Beermann A."/>
            <person name="Berns N."/>
            <person name="Bolognesi R."/>
            <person name="Bonneton F."/>
            <person name="Bopp D."/>
            <person name="Brown S.J."/>
            <person name="Bucher G."/>
            <person name="Butts T."/>
            <person name="Chaumot A."/>
            <person name="Denell R.E."/>
            <person name="Ferrier D.E."/>
            <person name="Friedrich M."/>
            <person name="Gordon C.M."/>
            <person name="Jindra M."/>
            <person name="Klingler M."/>
            <person name="Lan Q."/>
            <person name="Lattorff H.M."/>
            <person name="Laudet V."/>
            <person name="von Levetsow C."/>
            <person name="Liu Z."/>
            <person name="Lutz R."/>
            <person name="Lynch J.A."/>
            <person name="da Fonseca R.N."/>
            <person name="Posnien N."/>
            <person name="Reuter R."/>
            <person name="Roth S."/>
            <person name="Savard J."/>
            <person name="Schinko J.B."/>
            <person name="Schmitt C."/>
            <person name="Schoppmeier M."/>
            <person name="Schroder R."/>
            <person name="Shippy T.D."/>
            <person name="Simonnet F."/>
            <person name="Marques-Souza H."/>
            <person name="Tautz D."/>
            <person name="Tomoyasu Y."/>
            <person name="Trauner J."/>
            <person name="Van der Zee M."/>
            <person name="Vervoort M."/>
            <person name="Wittkopp N."/>
            <person name="Wimmer E.A."/>
            <person name="Yang X."/>
            <person name="Jones A.K."/>
            <person name="Sattelle D.B."/>
            <person name="Ebert P.R."/>
            <person name="Nelson D."/>
            <person name="Scott J.G."/>
            <person name="Beeman R.W."/>
            <person name="Muthukrishnan S."/>
            <person name="Kramer K.J."/>
            <person name="Arakane Y."/>
            <person name="Beeman R.W."/>
            <person name="Zhu Q."/>
            <person name="Hogenkamp D."/>
            <person name="Dixit R."/>
            <person name="Oppert B."/>
            <person name="Jiang H."/>
            <person name="Zou Z."/>
            <person name="Marshall J."/>
            <person name="Elpidina E."/>
            <person name="Vinokurov K."/>
            <person name="Oppert C."/>
            <person name="Zou Z."/>
            <person name="Evans J."/>
            <person name="Lu Z."/>
            <person name="Zhao P."/>
            <person name="Sumathipala N."/>
            <person name="Altincicek B."/>
            <person name="Vilcinskas A."/>
            <person name="Williams M."/>
            <person name="Hultmark D."/>
            <person name="Hetru C."/>
            <person name="Jiang H."/>
            <person name="Grimmelikhuijzen C.J."/>
            <person name="Hauser F."/>
            <person name="Cazzamali G."/>
            <person name="Williamson M."/>
            <person name="Park Y."/>
            <person name="Li B."/>
            <person name="Tanaka Y."/>
            <person name="Predel R."/>
            <person name="Neupert S."/>
            <person name="Schachtner J."/>
            <person name="Verleyen P."/>
            <person name="Raible F."/>
            <person name="Bork P."/>
            <person name="Friedrich M."/>
            <person name="Walden K.K."/>
            <person name="Robertson H.M."/>
            <person name="Angeli S."/>
            <person name="Foret S."/>
            <person name="Bucher G."/>
            <person name="Schuetz S."/>
            <person name="Maleszka R."/>
            <person name="Wimmer E.A."/>
            <person name="Beeman R.W."/>
            <person name="Lorenzen M."/>
            <person name="Tomoyasu Y."/>
            <person name="Miller S.C."/>
            <person name="Grossmann D."/>
            <person name="Bucher G."/>
        </authorList>
    </citation>
    <scope>NUCLEOTIDE SEQUENCE [LARGE SCALE GENOMIC DNA]</scope>
    <source>
        <strain evidence="5 6">Georgia GA2</strain>
    </source>
</reference>
<dbReference type="PRINTS" id="PR00069">
    <property type="entry name" value="ALDKETRDTASE"/>
</dbReference>
<dbReference type="SMART" id="SM00552">
    <property type="entry name" value="ADEAMc"/>
    <property type="match status" value="1"/>
</dbReference>
<dbReference type="Pfam" id="PF00248">
    <property type="entry name" value="Aldo_ket_red"/>
    <property type="match status" value="1"/>
</dbReference>